<organism evidence="1 2">
    <name type="scientific">Catharanthus roseus</name>
    <name type="common">Madagascar periwinkle</name>
    <name type="synonym">Vinca rosea</name>
    <dbReference type="NCBI Taxonomy" id="4058"/>
    <lineage>
        <taxon>Eukaryota</taxon>
        <taxon>Viridiplantae</taxon>
        <taxon>Streptophyta</taxon>
        <taxon>Embryophyta</taxon>
        <taxon>Tracheophyta</taxon>
        <taxon>Spermatophyta</taxon>
        <taxon>Magnoliopsida</taxon>
        <taxon>eudicotyledons</taxon>
        <taxon>Gunneridae</taxon>
        <taxon>Pentapetalae</taxon>
        <taxon>asterids</taxon>
        <taxon>lamiids</taxon>
        <taxon>Gentianales</taxon>
        <taxon>Apocynaceae</taxon>
        <taxon>Rauvolfioideae</taxon>
        <taxon>Vinceae</taxon>
        <taxon>Catharanthinae</taxon>
        <taxon>Catharanthus</taxon>
    </lineage>
</organism>
<evidence type="ECO:0000313" key="1">
    <source>
        <dbReference type="EMBL" id="KAI5675775.1"/>
    </source>
</evidence>
<evidence type="ECO:0000313" key="2">
    <source>
        <dbReference type="Proteomes" id="UP001060085"/>
    </source>
</evidence>
<accession>A0ACC0BSX4</accession>
<comment type="caution">
    <text evidence="1">The sequence shown here is derived from an EMBL/GenBank/DDBJ whole genome shotgun (WGS) entry which is preliminary data.</text>
</comment>
<dbReference type="EMBL" id="CM044702">
    <property type="protein sequence ID" value="KAI5675775.1"/>
    <property type="molecule type" value="Genomic_DNA"/>
</dbReference>
<keyword evidence="2" id="KW-1185">Reference proteome</keyword>
<proteinExistence type="predicted"/>
<reference evidence="2" key="1">
    <citation type="journal article" date="2023" name="Nat. Plants">
        <title>Single-cell RNA sequencing provides a high-resolution roadmap for understanding the multicellular compartmentation of specialized metabolism.</title>
        <authorList>
            <person name="Sun S."/>
            <person name="Shen X."/>
            <person name="Li Y."/>
            <person name="Li Y."/>
            <person name="Wang S."/>
            <person name="Li R."/>
            <person name="Zhang H."/>
            <person name="Shen G."/>
            <person name="Guo B."/>
            <person name="Wei J."/>
            <person name="Xu J."/>
            <person name="St-Pierre B."/>
            <person name="Chen S."/>
            <person name="Sun C."/>
        </authorList>
    </citation>
    <scope>NUCLEOTIDE SEQUENCE [LARGE SCALE GENOMIC DNA]</scope>
</reference>
<gene>
    <name evidence="1" type="ORF">M9H77_06725</name>
</gene>
<sequence length="387" mass="43376">MEFDSIKDSQSDQCENMEFHEKKNPVEFIPLDGKLDAVTSEPSTTTPPILESKRNSGKSIKISFNFSRPRFLNPTESSTQLSGSKPGVAAPRRINAEKQEDHQKTTQSTNKTPTPIWRNRIQASSPCKTSQESTKKAQPQNSSNSTSQVQAQKIKTQSTSTPLISSPQKEQKEKTKNQPSISSLVQRTFRVISSAKPSSSTVKKAPCQKDSSPQKVWKEKILKQQALESSTAVQRRTLQVNSSSKRPPTVTNKNPHFQKDSSSSSQKETKKQTSTRGPEKAKESASATPVYYIRWDGSERTREEPVTEYCPLCEEELSSSLRDRVPAVYYNDIYEYEDEDDDLEARILPEVSVLGCGHVFHSKCLDRIGNEDQTTDPICFLCLSKCS</sequence>
<protein>
    <submittedName>
        <fullName evidence="1">Uncharacterized protein</fullName>
    </submittedName>
</protein>
<name>A0ACC0BSX4_CATRO</name>
<dbReference type="Proteomes" id="UP001060085">
    <property type="component" value="Linkage Group LG02"/>
</dbReference>